<dbReference type="InterPro" id="IPR000412">
    <property type="entry name" value="ABC_2_transport"/>
</dbReference>
<evidence type="ECO:0000256" key="2">
    <source>
        <dbReference type="ARBA" id="ARBA00022475"/>
    </source>
</evidence>
<dbReference type="PRINTS" id="PR00164">
    <property type="entry name" value="ABC2TRNSPORT"/>
</dbReference>
<dbReference type="Proteomes" id="UP000054359">
    <property type="component" value="Unassembled WGS sequence"/>
</dbReference>
<name>A0A087UCF1_STEMI</name>
<dbReference type="InterPro" id="IPR051449">
    <property type="entry name" value="ABC-2_transporter_component"/>
</dbReference>
<dbReference type="OrthoDB" id="6150516at2759"/>
<evidence type="ECO:0000313" key="8">
    <source>
        <dbReference type="EMBL" id="KFM75040.1"/>
    </source>
</evidence>
<feature type="transmembrane region" description="Helical" evidence="6">
    <location>
        <begin position="129"/>
        <end position="147"/>
    </location>
</feature>
<keyword evidence="9" id="KW-1185">Reference proteome</keyword>
<dbReference type="PANTHER" id="PTHR30294:SF38">
    <property type="entry name" value="TRANSPORT PERMEASE PROTEIN"/>
    <property type="match status" value="1"/>
</dbReference>
<evidence type="ECO:0000256" key="3">
    <source>
        <dbReference type="ARBA" id="ARBA00022692"/>
    </source>
</evidence>
<dbReference type="GO" id="GO:0043190">
    <property type="term" value="C:ATP-binding cassette (ABC) transporter complex"/>
    <property type="evidence" value="ECO:0007669"/>
    <property type="project" value="InterPro"/>
</dbReference>
<dbReference type="STRING" id="407821.A0A087UCF1"/>
<protein>
    <submittedName>
        <fullName evidence="8">ABC transporter G family member 20</fullName>
    </submittedName>
</protein>
<dbReference type="AlphaFoldDB" id="A0A087UCF1"/>
<evidence type="ECO:0000256" key="4">
    <source>
        <dbReference type="ARBA" id="ARBA00022989"/>
    </source>
</evidence>
<dbReference type="InterPro" id="IPR013525">
    <property type="entry name" value="ABC2_TM"/>
</dbReference>
<organism evidence="8 9">
    <name type="scientific">Stegodyphus mimosarum</name>
    <name type="common">African social velvet spider</name>
    <dbReference type="NCBI Taxonomy" id="407821"/>
    <lineage>
        <taxon>Eukaryota</taxon>
        <taxon>Metazoa</taxon>
        <taxon>Ecdysozoa</taxon>
        <taxon>Arthropoda</taxon>
        <taxon>Chelicerata</taxon>
        <taxon>Arachnida</taxon>
        <taxon>Araneae</taxon>
        <taxon>Araneomorphae</taxon>
        <taxon>Entelegynae</taxon>
        <taxon>Eresoidea</taxon>
        <taxon>Eresidae</taxon>
        <taxon>Stegodyphus</taxon>
    </lineage>
</organism>
<evidence type="ECO:0000259" key="7">
    <source>
        <dbReference type="Pfam" id="PF01061"/>
    </source>
</evidence>
<evidence type="ECO:0000256" key="6">
    <source>
        <dbReference type="SAM" id="Phobius"/>
    </source>
</evidence>
<keyword evidence="3 6" id="KW-0812">Transmembrane</keyword>
<accession>A0A087UCF1</accession>
<evidence type="ECO:0000256" key="1">
    <source>
        <dbReference type="ARBA" id="ARBA00004651"/>
    </source>
</evidence>
<evidence type="ECO:0000256" key="5">
    <source>
        <dbReference type="ARBA" id="ARBA00023136"/>
    </source>
</evidence>
<feature type="transmembrane region" description="Helical" evidence="6">
    <location>
        <begin position="65"/>
        <end position="85"/>
    </location>
</feature>
<dbReference type="GO" id="GO:0140359">
    <property type="term" value="F:ABC-type transporter activity"/>
    <property type="evidence" value="ECO:0007669"/>
    <property type="project" value="InterPro"/>
</dbReference>
<proteinExistence type="predicted"/>
<feature type="domain" description="ABC-2 type transporter transmembrane" evidence="7">
    <location>
        <begin position="5"/>
        <end position="111"/>
    </location>
</feature>
<dbReference type="OMA" id="MALAMIM"/>
<comment type="subcellular location">
    <subcellularLocation>
        <location evidence="1">Cell membrane</location>
        <topology evidence="1">Multi-pass membrane protein</topology>
    </subcellularLocation>
</comment>
<feature type="non-terminal residue" evidence="8">
    <location>
        <position position="151"/>
    </location>
</feature>
<reference evidence="8 9" key="1">
    <citation type="submission" date="2013-11" db="EMBL/GenBank/DDBJ databases">
        <title>Genome sequencing of Stegodyphus mimosarum.</title>
        <authorList>
            <person name="Bechsgaard J."/>
        </authorList>
    </citation>
    <scope>NUCLEOTIDE SEQUENCE [LARGE SCALE GENOMIC DNA]</scope>
</reference>
<dbReference type="EMBL" id="KK119202">
    <property type="protein sequence ID" value="KFM75040.1"/>
    <property type="molecule type" value="Genomic_DNA"/>
</dbReference>
<dbReference type="Pfam" id="PF01061">
    <property type="entry name" value="ABC2_membrane"/>
    <property type="match status" value="1"/>
</dbReference>
<sequence>MFSILFTLFIVMLFQVALVLLFTFLAFNIPSHGSLVWVVIAVLLVGLEGMAYGLFISAICNDENIAVMIAMGSFYPNLLLSGIIWPVEAMPYYLRQLSYCLPLTLIANTMRCVLSRGWDIADNGIWDGYLVAIAWIVPVIFISSLFFKYKK</sequence>
<evidence type="ECO:0000313" key="9">
    <source>
        <dbReference type="Proteomes" id="UP000054359"/>
    </source>
</evidence>
<feature type="transmembrane region" description="Helical" evidence="6">
    <location>
        <begin position="6"/>
        <end position="27"/>
    </location>
</feature>
<feature type="transmembrane region" description="Helical" evidence="6">
    <location>
        <begin position="34"/>
        <end position="59"/>
    </location>
</feature>
<dbReference type="PANTHER" id="PTHR30294">
    <property type="entry name" value="MEMBRANE COMPONENT OF ABC TRANSPORTER YHHJ-RELATED"/>
    <property type="match status" value="1"/>
</dbReference>
<keyword evidence="2" id="KW-1003">Cell membrane</keyword>
<gene>
    <name evidence="8" type="ORF">X975_08349</name>
</gene>
<keyword evidence="5 6" id="KW-0472">Membrane</keyword>
<keyword evidence="4 6" id="KW-1133">Transmembrane helix</keyword>